<accession>B7FW54</accession>
<name>B7FW54_PHATC</name>
<reference evidence="3 4" key="1">
    <citation type="journal article" date="2008" name="Nature">
        <title>The Phaeodactylum genome reveals the evolutionary history of diatom genomes.</title>
        <authorList>
            <person name="Bowler C."/>
            <person name="Allen A.E."/>
            <person name="Badger J.H."/>
            <person name="Grimwood J."/>
            <person name="Jabbari K."/>
            <person name="Kuo A."/>
            <person name="Maheswari U."/>
            <person name="Martens C."/>
            <person name="Maumus F."/>
            <person name="Otillar R.P."/>
            <person name="Rayko E."/>
            <person name="Salamov A."/>
            <person name="Vandepoele K."/>
            <person name="Beszteri B."/>
            <person name="Gruber A."/>
            <person name="Heijde M."/>
            <person name="Katinka M."/>
            <person name="Mock T."/>
            <person name="Valentin K."/>
            <person name="Verret F."/>
            <person name="Berges J.A."/>
            <person name="Brownlee C."/>
            <person name="Cadoret J.P."/>
            <person name="Chiovitti A."/>
            <person name="Choi C.J."/>
            <person name="Coesel S."/>
            <person name="De Martino A."/>
            <person name="Detter J.C."/>
            <person name="Durkin C."/>
            <person name="Falciatore A."/>
            <person name="Fournet J."/>
            <person name="Haruta M."/>
            <person name="Huysman M.J."/>
            <person name="Jenkins B.D."/>
            <person name="Jiroutova K."/>
            <person name="Jorgensen R.E."/>
            <person name="Joubert Y."/>
            <person name="Kaplan A."/>
            <person name="Kroger N."/>
            <person name="Kroth P.G."/>
            <person name="La Roche J."/>
            <person name="Lindquist E."/>
            <person name="Lommer M."/>
            <person name="Martin-Jezequel V."/>
            <person name="Lopez P.J."/>
            <person name="Lucas S."/>
            <person name="Mangogna M."/>
            <person name="McGinnis K."/>
            <person name="Medlin L.K."/>
            <person name="Montsant A."/>
            <person name="Oudot-Le Secq M.P."/>
            <person name="Napoli C."/>
            <person name="Obornik M."/>
            <person name="Parker M.S."/>
            <person name="Petit J.L."/>
            <person name="Porcel B.M."/>
            <person name="Poulsen N."/>
            <person name="Robison M."/>
            <person name="Rychlewski L."/>
            <person name="Rynearson T.A."/>
            <person name="Schmutz J."/>
            <person name="Shapiro H."/>
            <person name="Siaut M."/>
            <person name="Stanley M."/>
            <person name="Sussman M.R."/>
            <person name="Taylor A.R."/>
            <person name="Vardi A."/>
            <person name="von Dassow P."/>
            <person name="Vyverman W."/>
            <person name="Willis A."/>
            <person name="Wyrwicz L.S."/>
            <person name="Rokhsar D.S."/>
            <person name="Weissenbach J."/>
            <person name="Armbrust E.V."/>
            <person name="Green B.R."/>
            <person name="Van de Peer Y."/>
            <person name="Grigoriev I.V."/>
        </authorList>
    </citation>
    <scope>NUCLEOTIDE SEQUENCE [LARGE SCALE GENOMIC DNA]</scope>
    <source>
        <strain evidence="3 4">CCAP 1055/1</strain>
    </source>
</reference>
<dbReference type="EMBL" id="CM000608">
    <property type="protein sequence ID" value="EEC49522.1"/>
    <property type="molecule type" value="Genomic_DNA"/>
</dbReference>
<dbReference type="OrthoDB" id="6431331at2759"/>
<evidence type="ECO:0000256" key="1">
    <source>
        <dbReference type="SAM" id="MobiDB-lite"/>
    </source>
</evidence>
<keyword evidence="2" id="KW-0812">Transmembrane</keyword>
<keyword evidence="2" id="KW-0472">Membrane</keyword>
<feature type="transmembrane region" description="Helical" evidence="2">
    <location>
        <begin position="6"/>
        <end position="28"/>
    </location>
</feature>
<keyword evidence="2" id="KW-1133">Transmembrane helix</keyword>
<dbReference type="InParanoid" id="B7FW54"/>
<sequence>MLEPSSWNVATPLGCWLVLEVAFAVLFYTYMVPKANQRTAPHPYRDYGSSQHLLLIRILDRIASTSHQTGRDSREALTDFLYDWFTPMNCTKASMPDAVKKKILPIARRSGHPPPLAPLQSSSMSSSASDTSSVGSGDEEDDCDNSIETWSIDGLQREDMNNFFAWAFFGKNVSEMESCEHVEMDECFRVIEERMGLVFLPGSGGCYQPRRLSLEDVYPIHRPLLVYVAILLLKLAASFLLWALGYRRVVAKESGLAGWYRPAQKGSDKLLPLLFFHGIAPGGLVLYLPMILCGLAIDGRAVFLFENRSISCELGFQAVTERETVTGVSEIVNKHLGTEQDLLCCGHSFGSCLLTWLLYDTEFRDRIRQFVLLDPVTILLSEPDVMANFLYSRRVSKIRMLASSELFTEYYLRRHFSWYNSELWLDELPSQTHVLLALAERDEIVNAPKVKELYDLYRQEYIADRVQLIYWPGAGHASCVTSPKKWEELRIRMLQQELSFSQQRT</sequence>
<dbReference type="KEGG" id="pti:PHATRDRAFT_44931"/>
<evidence type="ECO:0000256" key="2">
    <source>
        <dbReference type="SAM" id="Phobius"/>
    </source>
</evidence>
<feature type="compositionally biased region" description="Low complexity" evidence="1">
    <location>
        <begin position="121"/>
        <end position="136"/>
    </location>
</feature>
<reference evidence="4" key="2">
    <citation type="submission" date="2008-08" db="EMBL/GenBank/DDBJ databases">
        <authorList>
            <consortium name="Diatom Consortium"/>
            <person name="Grigoriev I."/>
            <person name="Grimwood J."/>
            <person name="Kuo A."/>
            <person name="Otillar R.P."/>
            <person name="Salamov A."/>
            <person name="Detter J.C."/>
            <person name="Lindquist E."/>
            <person name="Shapiro H."/>
            <person name="Lucas S."/>
            <person name="Glavina del Rio T."/>
            <person name="Pitluck S."/>
            <person name="Rokhsar D."/>
            <person name="Bowler C."/>
        </authorList>
    </citation>
    <scope>GENOME REANNOTATION</scope>
    <source>
        <strain evidence="4">CCAP 1055/1</strain>
    </source>
</reference>
<proteinExistence type="predicted"/>
<dbReference type="Proteomes" id="UP000000759">
    <property type="component" value="Chromosome 5"/>
</dbReference>
<dbReference type="InterPro" id="IPR029058">
    <property type="entry name" value="AB_hydrolase_fold"/>
</dbReference>
<dbReference type="PANTHER" id="PTHR37471">
    <property type="entry name" value="UNNAMED PRODUCT"/>
    <property type="match status" value="1"/>
</dbReference>
<protein>
    <recommendedName>
        <fullName evidence="5">AB hydrolase-1 domain-containing protein</fullName>
    </recommendedName>
</protein>
<dbReference type="GeneID" id="7199615"/>
<dbReference type="PANTHER" id="PTHR37471:SF1">
    <property type="entry name" value="AB HYDROLASE-1 DOMAIN-CONTAINING PROTEIN"/>
    <property type="match status" value="1"/>
</dbReference>
<dbReference type="PaxDb" id="2850-Phatr44931"/>
<evidence type="ECO:0000313" key="4">
    <source>
        <dbReference type="Proteomes" id="UP000000759"/>
    </source>
</evidence>
<dbReference type="SUPFAM" id="SSF53474">
    <property type="entry name" value="alpha/beta-Hydrolases"/>
    <property type="match status" value="1"/>
</dbReference>
<evidence type="ECO:0008006" key="5">
    <source>
        <dbReference type="Google" id="ProtNLM"/>
    </source>
</evidence>
<evidence type="ECO:0000313" key="3">
    <source>
        <dbReference type="EMBL" id="EEC49522.1"/>
    </source>
</evidence>
<feature type="region of interest" description="Disordered" evidence="1">
    <location>
        <begin position="114"/>
        <end position="143"/>
    </location>
</feature>
<dbReference type="eggNOG" id="ENOG502RRBV">
    <property type="taxonomic scope" value="Eukaryota"/>
</dbReference>
<gene>
    <name evidence="3" type="ORF">PHATRDRAFT_44931</name>
</gene>
<keyword evidence="4" id="KW-1185">Reference proteome</keyword>
<feature type="transmembrane region" description="Helical" evidence="2">
    <location>
        <begin position="224"/>
        <end position="244"/>
    </location>
</feature>
<dbReference type="RefSeq" id="XP_002178824.1">
    <property type="nucleotide sequence ID" value="XM_002178788.1"/>
</dbReference>
<dbReference type="Gene3D" id="3.40.50.1820">
    <property type="entry name" value="alpha/beta hydrolase"/>
    <property type="match status" value="1"/>
</dbReference>
<feature type="transmembrane region" description="Helical" evidence="2">
    <location>
        <begin position="274"/>
        <end position="297"/>
    </location>
</feature>
<organism evidence="3 4">
    <name type="scientific">Phaeodactylum tricornutum (strain CCAP 1055/1)</name>
    <dbReference type="NCBI Taxonomy" id="556484"/>
    <lineage>
        <taxon>Eukaryota</taxon>
        <taxon>Sar</taxon>
        <taxon>Stramenopiles</taxon>
        <taxon>Ochrophyta</taxon>
        <taxon>Bacillariophyta</taxon>
        <taxon>Bacillariophyceae</taxon>
        <taxon>Bacillariophycidae</taxon>
        <taxon>Naviculales</taxon>
        <taxon>Phaeodactylaceae</taxon>
        <taxon>Phaeodactylum</taxon>
    </lineage>
</organism>
<dbReference type="AlphaFoldDB" id="B7FW54"/>
<dbReference type="STRING" id="556484.B7FW54"/>
<dbReference type="OMA" id="WAFWHEN"/>
<dbReference type="HOGENOM" id="CLU_481064_0_0_1"/>